<sequence>MDIANETNTENLLLIQGLSDKIILPKDTNDFYNHVNGINRTDIELKERPGLGHEGNERDRTSLKYAITWFEHFYYDQTVNITNLDNEITTYSLFNYNYPNNSVSENLIIASAIILFLGLSSLIVKLRILPFWDQLPIKKDVDNSREGKVRYKKMIIYRTSSYLGALTLSGIIFALLNRSILYGYFIFFPILSGIIMLFIPSELHSNWKEEWKNWIRNDSIPFIYSLSIIIIPTIYFLLLYNLNAGLTMSFSIPFLDISSVPYIVVGLGSGMMDYLYLREFKGRDAMILMIIRPITFLIFSAFVPLPPFPILGGIFSHVLFILLIGVVLYYIRSLVMFLSKFFKNSFSLYLLIMLPFVIFYMRVFFRII</sequence>
<name>X1A0D0_9ZZZZ</name>
<keyword evidence="1" id="KW-0472">Membrane</keyword>
<comment type="caution">
    <text evidence="2">The sequence shown here is derived from an EMBL/GenBank/DDBJ whole genome shotgun (WGS) entry which is preliminary data.</text>
</comment>
<feature type="transmembrane region" description="Helical" evidence="1">
    <location>
        <begin position="260"/>
        <end position="277"/>
    </location>
</feature>
<feature type="transmembrane region" description="Helical" evidence="1">
    <location>
        <begin position="289"/>
        <end position="308"/>
    </location>
</feature>
<feature type="transmembrane region" description="Helical" evidence="1">
    <location>
        <begin position="346"/>
        <end position="365"/>
    </location>
</feature>
<dbReference type="AlphaFoldDB" id="X1A0D0"/>
<feature type="transmembrane region" description="Helical" evidence="1">
    <location>
        <begin position="155"/>
        <end position="175"/>
    </location>
</feature>
<keyword evidence="1" id="KW-1133">Transmembrane helix</keyword>
<feature type="transmembrane region" description="Helical" evidence="1">
    <location>
        <begin position="314"/>
        <end position="334"/>
    </location>
</feature>
<organism evidence="2">
    <name type="scientific">marine sediment metagenome</name>
    <dbReference type="NCBI Taxonomy" id="412755"/>
    <lineage>
        <taxon>unclassified sequences</taxon>
        <taxon>metagenomes</taxon>
        <taxon>ecological metagenomes</taxon>
    </lineage>
</organism>
<accession>X1A0D0</accession>
<evidence type="ECO:0000256" key="1">
    <source>
        <dbReference type="SAM" id="Phobius"/>
    </source>
</evidence>
<feature type="transmembrane region" description="Helical" evidence="1">
    <location>
        <begin position="220"/>
        <end position="240"/>
    </location>
</feature>
<proteinExistence type="predicted"/>
<dbReference type="EMBL" id="BART01009299">
    <property type="protein sequence ID" value="GAG66183.1"/>
    <property type="molecule type" value="Genomic_DNA"/>
</dbReference>
<feature type="transmembrane region" description="Helical" evidence="1">
    <location>
        <begin position="181"/>
        <end position="199"/>
    </location>
</feature>
<evidence type="ECO:0000313" key="2">
    <source>
        <dbReference type="EMBL" id="GAG66183.1"/>
    </source>
</evidence>
<gene>
    <name evidence="2" type="ORF">S01H4_20651</name>
</gene>
<reference evidence="2" key="1">
    <citation type="journal article" date="2014" name="Front. Microbiol.">
        <title>High frequency of phylogenetically diverse reductive dehalogenase-homologous genes in deep subseafloor sedimentary metagenomes.</title>
        <authorList>
            <person name="Kawai M."/>
            <person name="Futagami T."/>
            <person name="Toyoda A."/>
            <person name="Takaki Y."/>
            <person name="Nishi S."/>
            <person name="Hori S."/>
            <person name="Arai W."/>
            <person name="Tsubouchi T."/>
            <person name="Morono Y."/>
            <person name="Uchiyama I."/>
            <person name="Ito T."/>
            <person name="Fujiyama A."/>
            <person name="Inagaki F."/>
            <person name="Takami H."/>
        </authorList>
    </citation>
    <scope>NUCLEOTIDE SEQUENCE</scope>
    <source>
        <strain evidence="2">Expedition CK06-06</strain>
    </source>
</reference>
<feature type="transmembrane region" description="Helical" evidence="1">
    <location>
        <begin position="107"/>
        <end position="129"/>
    </location>
</feature>
<keyword evidence="1" id="KW-0812">Transmembrane</keyword>
<protein>
    <submittedName>
        <fullName evidence="2">Uncharacterized protein</fullName>
    </submittedName>
</protein>